<dbReference type="Proteomes" id="UP001139031">
    <property type="component" value="Unassembled WGS sequence"/>
</dbReference>
<protein>
    <recommendedName>
        <fullName evidence="4">Lipoprotein</fullName>
    </recommendedName>
</protein>
<accession>A0ABS7TZX6</accession>
<evidence type="ECO:0000313" key="3">
    <source>
        <dbReference type="Proteomes" id="UP001139031"/>
    </source>
</evidence>
<feature type="signal peptide" evidence="1">
    <location>
        <begin position="1"/>
        <end position="23"/>
    </location>
</feature>
<evidence type="ECO:0008006" key="4">
    <source>
        <dbReference type="Google" id="ProtNLM"/>
    </source>
</evidence>
<keyword evidence="1" id="KW-0732">Signal</keyword>
<evidence type="ECO:0000313" key="2">
    <source>
        <dbReference type="EMBL" id="MBZ5713642.1"/>
    </source>
</evidence>
<evidence type="ECO:0000256" key="1">
    <source>
        <dbReference type="SAM" id="SignalP"/>
    </source>
</evidence>
<dbReference type="PROSITE" id="PS51257">
    <property type="entry name" value="PROKAR_LIPOPROTEIN"/>
    <property type="match status" value="1"/>
</dbReference>
<gene>
    <name evidence="2" type="ORF">K7C98_30810</name>
</gene>
<dbReference type="RefSeq" id="WP_224195377.1">
    <property type="nucleotide sequence ID" value="NZ_JAIRAU010000043.1"/>
</dbReference>
<dbReference type="EMBL" id="JAIRAU010000043">
    <property type="protein sequence ID" value="MBZ5713642.1"/>
    <property type="molecule type" value="Genomic_DNA"/>
</dbReference>
<sequence>MAGALRVLFACAGIGLCAALACARPAEPAPPASPAAGVAPEPVGVDPSLLTTGELAPGDVEAKCPSPLYLARCLQARAHPEVRFTWSLAWDEHRTNERGDQVAYTESEMLARRQQVIDRALADGVREIYPRRSRLSEVILVGPAPAVRGAMALPQVRVVTVNCADDDREFCACERLRVDQCAAHAFCQEVHGLLRCREPAALAGCTRAELCQTAIGHAYDPGGTLWQFSSGCLPDQPGWRPVGWTGETPPCEAATRPR</sequence>
<comment type="caution">
    <text evidence="2">The sequence shown here is derived from an EMBL/GenBank/DDBJ whole genome shotgun (WGS) entry which is preliminary data.</text>
</comment>
<organism evidence="2 3">
    <name type="scientific">Nannocystis pusilla</name>
    <dbReference type="NCBI Taxonomy" id="889268"/>
    <lineage>
        <taxon>Bacteria</taxon>
        <taxon>Pseudomonadati</taxon>
        <taxon>Myxococcota</taxon>
        <taxon>Polyangia</taxon>
        <taxon>Nannocystales</taxon>
        <taxon>Nannocystaceae</taxon>
        <taxon>Nannocystis</taxon>
    </lineage>
</organism>
<name>A0ABS7TZX6_9BACT</name>
<keyword evidence="3" id="KW-1185">Reference proteome</keyword>
<reference evidence="2" key="1">
    <citation type="submission" date="2021-08" db="EMBL/GenBank/DDBJ databases">
        <authorList>
            <person name="Stevens D.C."/>
        </authorList>
    </citation>
    <scope>NUCLEOTIDE SEQUENCE</scope>
    <source>
        <strain evidence="2">DSM 53165</strain>
    </source>
</reference>
<feature type="chain" id="PRO_5047488514" description="Lipoprotein" evidence="1">
    <location>
        <begin position="24"/>
        <end position="258"/>
    </location>
</feature>
<proteinExistence type="predicted"/>